<accession>A0A5S4FLH4</accession>
<reference evidence="1 2" key="1">
    <citation type="submission" date="2019-05" db="EMBL/GenBank/DDBJ databases">
        <title>Draft genome sequence of Nonomuraea zeae DSM 100528.</title>
        <authorList>
            <person name="Saricaoglu S."/>
            <person name="Isik K."/>
        </authorList>
    </citation>
    <scope>NUCLEOTIDE SEQUENCE [LARGE SCALE GENOMIC DNA]</scope>
    <source>
        <strain evidence="1 2">DSM 100528</strain>
    </source>
</reference>
<dbReference type="AlphaFoldDB" id="A0A5S4FLH4"/>
<comment type="caution">
    <text evidence="1">The sequence shown here is derived from an EMBL/GenBank/DDBJ whole genome shotgun (WGS) entry which is preliminary data.</text>
</comment>
<dbReference type="SUPFAM" id="SSF47789">
    <property type="entry name" value="C-terminal domain of RNA polymerase alpha subunit"/>
    <property type="match status" value="1"/>
</dbReference>
<keyword evidence="2" id="KW-1185">Reference proteome</keyword>
<dbReference type="RefSeq" id="WP_138697100.1">
    <property type="nucleotide sequence ID" value="NZ_JBHSAZ010000017.1"/>
</dbReference>
<dbReference type="OrthoDB" id="3540541at2"/>
<evidence type="ECO:0000313" key="1">
    <source>
        <dbReference type="EMBL" id="TMR21304.1"/>
    </source>
</evidence>
<dbReference type="Gene3D" id="1.10.150.20">
    <property type="entry name" value="5' to 3' exonuclease, C-terminal subdomain"/>
    <property type="match status" value="1"/>
</dbReference>
<organism evidence="1 2">
    <name type="scientific">Nonomuraea zeae</name>
    <dbReference type="NCBI Taxonomy" id="1642303"/>
    <lineage>
        <taxon>Bacteria</taxon>
        <taxon>Bacillati</taxon>
        <taxon>Actinomycetota</taxon>
        <taxon>Actinomycetes</taxon>
        <taxon>Streptosporangiales</taxon>
        <taxon>Streptosporangiaceae</taxon>
        <taxon>Nonomuraea</taxon>
    </lineage>
</organism>
<name>A0A5S4FLH4_9ACTN</name>
<evidence type="ECO:0000313" key="2">
    <source>
        <dbReference type="Proteomes" id="UP000306628"/>
    </source>
</evidence>
<sequence>MTTPTAEAADLAIASGLPDDHPITALPGLTFHVTNPLKDAAPPILTVGDLKDWTDAALVQLPGFRKTRLEKVKTALIAASSIP</sequence>
<proteinExistence type="predicted"/>
<protein>
    <submittedName>
        <fullName evidence="1">Uncharacterized protein</fullName>
    </submittedName>
</protein>
<gene>
    <name evidence="1" type="ORF">ETD85_51095</name>
</gene>
<dbReference type="Proteomes" id="UP000306628">
    <property type="component" value="Unassembled WGS sequence"/>
</dbReference>
<dbReference type="EMBL" id="VCKX01000299">
    <property type="protein sequence ID" value="TMR21304.1"/>
    <property type="molecule type" value="Genomic_DNA"/>
</dbReference>